<dbReference type="eggNOG" id="COG2358">
    <property type="taxonomic scope" value="Bacteria"/>
</dbReference>
<dbReference type="InterPro" id="IPR011852">
    <property type="entry name" value="TRAP_TAXI"/>
</dbReference>
<dbReference type="NCBIfam" id="TIGR02122">
    <property type="entry name" value="TRAP_TAXI"/>
    <property type="match status" value="1"/>
</dbReference>
<dbReference type="SUPFAM" id="SSF53850">
    <property type="entry name" value="Periplasmic binding protein-like II"/>
    <property type="match status" value="1"/>
</dbReference>
<dbReference type="OrthoDB" id="237270at2"/>
<evidence type="ECO:0000313" key="3">
    <source>
        <dbReference type="Proteomes" id="UP000024816"/>
    </source>
</evidence>
<evidence type="ECO:0000256" key="1">
    <source>
        <dbReference type="SAM" id="Phobius"/>
    </source>
</evidence>
<comment type="caution">
    <text evidence="2">The sequence shown here is derived from an EMBL/GenBank/DDBJ whole genome shotgun (WGS) entry which is preliminary data.</text>
</comment>
<keyword evidence="2" id="KW-0675">Receptor</keyword>
<reference evidence="2 3" key="1">
    <citation type="journal article" date="2014" name="Antonie Van Leeuwenhoek">
        <title>Hyphomonas beringensis sp. nov. and Hyphomonas chukchiensis sp. nov., isolated from surface seawater of the Bering Sea and Chukchi Sea.</title>
        <authorList>
            <person name="Li C."/>
            <person name="Lai Q."/>
            <person name="Li G."/>
            <person name="Dong C."/>
            <person name="Wang J."/>
            <person name="Liao Y."/>
            <person name="Shao Z."/>
        </authorList>
    </citation>
    <scope>NUCLEOTIDE SEQUENCE [LARGE SCALE GENOMIC DNA]</scope>
    <source>
        <strain evidence="2 3">VP2</strain>
    </source>
</reference>
<name>A0A059FL49_9PROT</name>
<keyword evidence="1" id="KW-0812">Transmembrane</keyword>
<proteinExistence type="predicted"/>
<accession>A0A059FL49</accession>
<dbReference type="EMBL" id="ARYJ01000001">
    <property type="protein sequence ID" value="KCZ91337.1"/>
    <property type="molecule type" value="Genomic_DNA"/>
</dbReference>
<dbReference type="Gene3D" id="3.40.190.10">
    <property type="entry name" value="Periplasmic binding protein-like II"/>
    <property type="match status" value="2"/>
</dbReference>
<keyword evidence="1" id="KW-1133">Transmembrane helix</keyword>
<keyword evidence="1" id="KW-0472">Membrane</keyword>
<dbReference type="RefSeq" id="WP_035577604.1">
    <property type="nucleotide sequence ID" value="NZ_ARYJ01000001.1"/>
</dbReference>
<dbReference type="PATRIC" id="fig|1280952.3.peg.470"/>
<feature type="transmembrane region" description="Helical" evidence="1">
    <location>
        <begin position="12"/>
        <end position="29"/>
    </location>
</feature>
<dbReference type="STRING" id="1280952.HJA_02325"/>
<evidence type="ECO:0000313" key="2">
    <source>
        <dbReference type="EMBL" id="KCZ91337.1"/>
    </source>
</evidence>
<dbReference type="PANTHER" id="PTHR42941:SF1">
    <property type="entry name" value="SLL1037 PROTEIN"/>
    <property type="match status" value="1"/>
</dbReference>
<dbReference type="PANTHER" id="PTHR42941">
    <property type="entry name" value="SLL1037 PROTEIN"/>
    <property type="match status" value="1"/>
</dbReference>
<gene>
    <name evidence="2" type="ORF">HJA_02325</name>
</gene>
<keyword evidence="3" id="KW-1185">Reference proteome</keyword>
<dbReference type="Proteomes" id="UP000024816">
    <property type="component" value="Unassembled WGS sequence"/>
</dbReference>
<sequence length="435" mass="47352">MSGWRDFLKVYWPLIAVAAVGLIAALMVMDPAPPKKIRFAAGAQGGAYHAYAERYQRLMQAQGVEVSLVDTAGSIENLRLLDEGEVDVALVQGGLASRQDREQLHSLGGLFPEPFWVFVRAGNGINAFGDLRGYRFAIGPDGSGTRALALSLQSEFGGTWPTTAQMTLSGSDAADALRAGAVDAVAFAASVEAPYVQDLLRDPAVKLLPFERAPALARRQDALSAVTLLRGVIDIGADIPATDVPLVAPVAQLAIRKDIHPAIEALLIDSAMAIHGDGSLLSAAGSWPDPDATDLPVSSQARRYYRDGPSFLRRYFSFDVANFLDRAWVLAIPLLTLLFPLVRAAPPIYRWRVRRKIYVWYKDIRELEARGRASPTPEERARIVKELQDLQEEIGAVDVPLSYTDDLYRLRSHVEFVKQLVMNPKGAVSAPALGA</sequence>
<dbReference type="Pfam" id="PF16868">
    <property type="entry name" value="NMT1_3"/>
    <property type="match status" value="1"/>
</dbReference>
<organism evidence="2 3">
    <name type="scientific">Hyphomonas jannaschiana VP2</name>
    <dbReference type="NCBI Taxonomy" id="1280952"/>
    <lineage>
        <taxon>Bacteria</taxon>
        <taxon>Pseudomonadati</taxon>
        <taxon>Pseudomonadota</taxon>
        <taxon>Alphaproteobacteria</taxon>
        <taxon>Hyphomonadales</taxon>
        <taxon>Hyphomonadaceae</taxon>
        <taxon>Hyphomonas</taxon>
    </lineage>
</organism>
<dbReference type="AlphaFoldDB" id="A0A059FL49"/>
<protein>
    <submittedName>
        <fullName evidence="2">TRAP transporter solute receptor TAXI family protein</fullName>
    </submittedName>
</protein>